<evidence type="ECO:0000313" key="1">
    <source>
        <dbReference type="EMBL" id="CAG8769971.1"/>
    </source>
</evidence>
<feature type="non-terminal residue" evidence="1">
    <location>
        <position position="46"/>
    </location>
</feature>
<evidence type="ECO:0000313" key="2">
    <source>
        <dbReference type="Proteomes" id="UP000789920"/>
    </source>
</evidence>
<dbReference type="EMBL" id="CAJVQC010040050">
    <property type="protein sequence ID" value="CAG8769971.1"/>
    <property type="molecule type" value="Genomic_DNA"/>
</dbReference>
<gene>
    <name evidence="1" type="ORF">RPERSI_LOCUS16288</name>
</gene>
<feature type="non-terminal residue" evidence="1">
    <location>
        <position position="1"/>
    </location>
</feature>
<dbReference type="Proteomes" id="UP000789920">
    <property type="component" value="Unassembled WGS sequence"/>
</dbReference>
<reference evidence="1" key="1">
    <citation type="submission" date="2021-06" db="EMBL/GenBank/DDBJ databases">
        <authorList>
            <person name="Kallberg Y."/>
            <person name="Tangrot J."/>
            <person name="Rosling A."/>
        </authorList>
    </citation>
    <scope>NUCLEOTIDE SEQUENCE</scope>
    <source>
        <strain evidence="1">MA461A</strain>
    </source>
</reference>
<accession>A0ACA9QYV2</accession>
<comment type="caution">
    <text evidence="1">The sequence shown here is derived from an EMBL/GenBank/DDBJ whole genome shotgun (WGS) entry which is preliminary data.</text>
</comment>
<protein>
    <submittedName>
        <fullName evidence="1">5062_t:CDS:1</fullName>
    </submittedName>
</protein>
<sequence length="46" mass="5268">NMASIKQKPYRIPPDAQEFLQKEISKMERLDIIQAVEGPWGSLVVI</sequence>
<proteinExistence type="predicted"/>
<name>A0ACA9QYV2_9GLOM</name>
<keyword evidence="2" id="KW-1185">Reference proteome</keyword>
<organism evidence="1 2">
    <name type="scientific">Racocetra persica</name>
    <dbReference type="NCBI Taxonomy" id="160502"/>
    <lineage>
        <taxon>Eukaryota</taxon>
        <taxon>Fungi</taxon>
        <taxon>Fungi incertae sedis</taxon>
        <taxon>Mucoromycota</taxon>
        <taxon>Glomeromycotina</taxon>
        <taxon>Glomeromycetes</taxon>
        <taxon>Diversisporales</taxon>
        <taxon>Gigasporaceae</taxon>
        <taxon>Racocetra</taxon>
    </lineage>
</organism>